<evidence type="ECO:0000313" key="4">
    <source>
        <dbReference type="Proteomes" id="UP001596547"/>
    </source>
</evidence>
<dbReference type="InterPro" id="IPR036412">
    <property type="entry name" value="HAD-like_sf"/>
</dbReference>
<dbReference type="Pfam" id="PF00702">
    <property type="entry name" value="Hydrolase"/>
    <property type="match status" value="1"/>
</dbReference>
<dbReference type="PANTHER" id="PTHR43316:SF3">
    <property type="entry name" value="HALOACID DEHALOGENASE, TYPE II (AFU_ORTHOLOGUE AFUA_2G07750)-RELATED"/>
    <property type="match status" value="1"/>
</dbReference>
<organism evidence="3 4">
    <name type="scientific">Halomarina halobia</name>
    <dbReference type="NCBI Taxonomy" id="3033386"/>
    <lineage>
        <taxon>Archaea</taxon>
        <taxon>Methanobacteriati</taxon>
        <taxon>Methanobacteriota</taxon>
        <taxon>Stenosarchaea group</taxon>
        <taxon>Halobacteria</taxon>
        <taxon>Halobacteriales</taxon>
        <taxon>Natronomonadaceae</taxon>
        <taxon>Halomarina</taxon>
    </lineage>
</organism>
<dbReference type="InterPro" id="IPR051540">
    <property type="entry name" value="S-2-haloacid_dehalogenase"/>
</dbReference>
<dbReference type="EMBL" id="JBHTBF010000002">
    <property type="protein sequence ID" value="MFC7317041.1"/>
    <property type="molecule type" value="Genomic_DNA"/>
</dbReference>
<evidence type="ECO:0000256" key="1">
    <source>
        <dbReference type="ARBA" id="ARBA00008106"/>
    </source>
</evidence>
<proteinExistence type="inferred from homology"/>
<sequence>MNTTTTFDPDRVTTITVDSYGTLVDTDAVEARLAERVPDPEPVSKLWRSRSLMYTMVGNFIGYYQPFYEMNRNALEYALDAHDVDLSSAERDEILGAYHELDVFPDVRDGIERLRAGGYPVYVLSNGNPEMLRSMVRHAGIADVVADTISADEIRTFKPHPDIYRHGAARTGTPIDEIVHVAGPAFDVLGAMHAGMQGSWINRDKGPWESFADVSPDLTIDSFDDLAEILGV</sequence>
<dbReference type="SFLD" id="SFLDS00003">
    <property type="entry name" value="Haloacid_Dehalogenase"/>
    <property type="match status" value="1"/>
</dbReference>
<gene>
    <name evidence="3" type="ORF">ACFQPE_09565</name>
</gene>
<protein>
    <submittedName>
        <fullName evidence="3">Haloacid dehalogenase type II</fullName>
    </submittedName>
</protein>
<dbReference type="RefSeq" id="WP_276303700.1">
    <property type="nucleotide sequence ID" value="NZ_CP119992.1"/>
</dbReference>
<dbReference type="GO" id="GO:0016787">
    <property type="term" value="F:hydrolase activity"/>
    <property type="evidence" value="ECO:0007669"/>
    <property type="project" value="UniProtKB-KW"/>
</dbReference>
<dbReference type="NCBIfam" id="TIGR01428">
    <property type="entry name" value="HAD_type_II"/>
    <property type="match status" value="1"/>
</dbReference>
<dbReference type="Gene3D" id="1.10.150.240">
    <property type="entry name" value="Putative phosphatase, domain 2"/>
    <property type="match status" value="1"/>
</dbReference>
<dbReference type="SUPFAM" id="SSF56784">
    <property type="entry name" value="HAD-like"/>
    <property type="match status" value="1"/>
</dbReference>
<dbReference type="InterPro" id="IPR006328">
    <property type="entry name" value="2-HAD"/>
</dbReference>
<evidence type="ECO:0000256" key="2">
    <source>
        <dbReference type="ARBA" id="ARBA00022801"/>
    </source>
</evidence>
<dbReference type="InterPro" id="IPR023214">
    <property type="entry name" value="HAD_sf"/>
</dbReference>
<dbReference type="InterPro" id="IPR023198">
    <property type="entry name" value="PGP-like_dom2"/>
</dbReference>
<dbReference type="CDD" id="cd02588">
    <property type="entry name" value="HAD_L2-DEX"/>
    <property type="match status" value="1"/>
</dbReference>
<comment type="similarity">
    <text evidence="1">Belongs to the HAD-like hydrolase superfamily. S-2-haloalkanoic acid dehalogenase family.</text>
</comment>
<comment type="caution">
    <text evidence="3">The sequence shown here is derived from an EMBL/GenBank/DDBJ whole genome shotgun (WGS) entry which is preliminary data.</text>
</comment>
<accession>A0ABD6A911</accession>
<dbReference type="AlphaFoldDB" id="A0ABD6A911"/>
<evidence type="ECO:0000313" key="3">
    <source>
        <dbReference type="EMBL" id="MFC7317041.1"/>
    </source>
</evidence>
<dbReference type="PRINTS" id="PR00413">
    <property type="entry name" value="HADHALOGNASE"/>
</dbReference>
<dbReference type="NCBIfam" id="TIGR01493">
    <property type="entry name" value="HAD-SF-IA-v2"/>
    <property type="match status" value="1"/>
</dbReference>
<dbReference type="Proteomes" id="UP001596547">
    <property type="component" value="Unassembled WGS sequence"/>
</dbReference>
<dbReference type="PANTHER" id="PTHR43316">
    <property type="entry name" value="HYDROLASE, HALOACID DELAHOGENASE-RELATED"/>
    <property type="match status" value="1"/>
</dbReference>
<keyword evidence="4" id="KW-1185">Reference proteome</keyword>
<dbReference type="Gene3D" id="3.40.50.1000">
    <property type="entry name" value="HAD superfamily/HAD-like"/>
    <property type="match status" value="1"/>
</dbReference>
<reference evidence="3 4" key="1">
    <citation type="journal article" date="2019" name="Int. J. Syst. Evol. Microbiol.">
        <title>The Global Catalogue of Microorganisms (GCM) 10K type strain sequencing project: providing services to taxonomists for standard genome sequencing and annotation.</title>
        <authorList>
            <consortium name="The Broad Institute Genomics Platform"/>
            <consortium name="The Broad Institute Genome Sequencing Center for Infectious Disease"/>
            <person name="Wu L."/>
            <person name="Ma J."/>
        </authorList>
    </citation>
    <scope>NUCLEOTIDE SEQUENCE [LARGE SCALE GENOMIC DNA]</scope>
    <source>
        <strain evidence="3 4">PSR21</strain>
    </source>
</reference>
<dbReference type="SFLD" id="SFLDG01129">
    <property type="entry name" value="C1.5:_HAD__Beta-PGM__Phosphata"/>
    <property type="match status" value="1"/>
</dbReference>
<dbReference type="InterPro" id="IPR006439">
    <property type="entry name" value="HAD-SF_hydro_IA"/>
</dbReference>
<keyword evidence="2" id="KW-0378">Hydrolase</keyword>
<dbReference type="GeneID" id="79316305"/>
<name>A0ABD6A911_9EURY</name>